<dbReference type="InterPro" id="IPR020103">
    <property type="entry name" value="PsdUridine_synth_cat_dom_sf"/>
</dbReference>
<dbReference type="InterPro" id="IPR032819">
    <property type="entry name" value="TruB_C"/>
</dbReference>
<dbReference type="SUPFAM" id="SSF55120">
    <property type="entry name" value="Pseudouridine synthase"/>
    <property type="match status" value="1"/>
</dbReference>
<dbReference type="CDD" id="cd02572">
    <property type="entry name" value="PseudoU_synth_hDyskerin"/>
    <property type="match status" value="1"/>
</dbReference>
<sequence length="640" mass="70799">MSMAPAVSSSLSPTTEKKKKKKDKKSSSAAAAANGGDETPISPAAATAGDDPFQRDYLIKPQSFTPSIDTSKWPILLKNYDRLNVRTGHYTPLPAGHSPLKRPLPEYLRYGILNLDKPSNPSSHEVVAWIKRILRVEKTGHSGTLDPKVTGNLIVCIDRATRLVKSQQGAGKEYVCVARLHSAVPNVAKVARALETLTGAVFQRPPLISAVKRQLRIRTIYESKLLEYDPDKHLVVFWISCEAGTYVRTLCVHLGLLLGVGGHMQELRRVRSGILGENDNMVTMHDVLDAQWVYDNFKDESYLRRVVMPLEVVLTSYKRLVVKDSAVNAICYGAKLMIPGLLRFENDIEVGEDVVLTTTKGEAIALGIAEMTTAVMATCDHGSVARIKRVVMDRDTYPRKWGLGPRALMKKKLIAEGLLDKHGKPNEKTPSEWLRNVVLPTGGDSMIASLAAAPESVSPDGEAAVEEVKEEKKKKKKKHKDGDDGHEGKKHKLEDGGESPVAKKVKVEEIGDAVVESERKKVKKVKEEIEEVLVEEDKSEKKKRKKKKDKEKGDSGLFDDGKAVEKEKKEKSDKDKSELGSSDEEGELKKKKKKKKKSKDGDDGGELGTPSRIGDGNGEEQKTEKKEKKMKKHRDAEETA</sequence>
<dbReference type="GO" id="GO:0031429">
    <property type="term" value="C:box H/ACA snoRNP complex"/>
    <property type="evidence" value="ECO:0007669"/>
    <property type="project" value="TreeGrafter"/>
</dbReference>
<dbReference type="GO" id="GO:0003723">
    <property type="term" value="F:RNA binding"/>
    <property type="evidence" value="ECO:0007669"/>
    <property type="project" value="InterPro"/>
</dbReference>
<feature type="compositionally biased region" description="Basic residues" evidence="3">
    <location>
        <begin position="589"/>
        <end position="598"/>
    </location>
</feature>
<dbReference type="OrthoDB" id="10250002at2759"/>
<evidence type="ECO:0000256" key="2">
    <source>
        <dbReference type="ARBA" id="ARBA00023235"/>
    </source>
</evidence>
<dbReference type="InterPro" id="IPR015947">
    <property type="entry name" value="PUA-like_sf"/>
</dbReference>
<dbReference type="Pfam" id="PF08068">
    <property type="entry name" value="DKCLD"/>
    <property type="match status" value="1"/>
</dbReference>
<evidence type="ECO:0000256" key="3">
    <source>
        <dbReference type="SAM" id="MobiDB-lite"/>
    </source>
</evidence>
<gene>
    <name evidence="6" type="ORF">COCNU_10G010250</name>
</gene>
<reference evidence="6" key="2">
    <citation type="submission" date="2019-07" db="EMBL/GenBank/DDBJ databases">
        <authorList>
            <person name="Yang Y."/>
            <person name="Bocs S."/>
            <person name="Baudouin L."/>
        </authorList>
    </citation>
    <scope>NUCLEOTIDE SEQUENCE</scope>
    <source>
        <tissue evidence="6">Spear leaf of Hainan Tall coconut</tissue>
    </source>
</reference>
<dbReference type="NCBIfam" id="TIGR00425">
    <property type="entry name" value="CBF5"/>
    <property type="match status" value="1"/>
</dbReference>
<dbReference type="SMART" id="SM01136">
    <property type="entry name" value="DKCLD"/>
    <property type="match status" value="1"/>
</dbReference>
<comment type="caution">
    <text evidence="6">The sequence shown here is derived from an EMBL/GenBank/DDBJ whole genome shotgun (WGS) entry which is preliminary data.</text>
</comment>
<dbReference type="PROSITE" id="PS50890">
    <property type="entry name" value="PUA"/>
    <property type="match status" value="1"/>
</dbReference>
<dbReference type="AlphaFoldDB" id="A0A8K0IMX0"/>
<dbReference type="GO" id="GO:0031118">
    <property type="term" value="P:rRNA pseudouridine synthesis"/>
    <property type="evidence" value="ECO:0007669"/>
    <property type="project" value="TreeGrafter"/>
</dbReference>
<evidence type="ECO:0000259" key="4">
    <source>
        <dbReference type="SMART" id="SM00359"/>
    </source>
</evidence>
<dbReference type="PANTHER" id="PTHR23127">
    <property type="entry name" value="CENTROMERE/MICROTUBULE BINDING PROTEIN CBF5"/>
    <property type="match status" value="1"/>
</dbReference>
<protein>
    <submittedName>
        <fullName evidence="6">H/ACA ribonucleoprotein complex subunit 4</fullName>
    </submittedName>
</protein>
<keyword evidence="2" id="KW-0413">Isomerase</keyword>
<dbReference type="GO" id="GO:1990481">
    <property type="term" value="P:mRNA pseudouridine synthesis"/>
    <property type="evidence" value="ECO:0007669"/>
    <property type="project" value="TreeGrafter"/>
</dbReference>
<dbReference type="NCBIfam" id="TIGR00451">
    <property type="entry name" value="unchar_dom_2"/>
    <property type="match status" value="1"/>
</dbReference>
<evidence type="ECO:0000313" key="7">
    <source>
        <dbReference type="Proteomes" id="UP000797356"/>
    </source>
</evidence>
<feature type="region of interest" description="Disordered" evidence="3">
    <location>
        <begin position="1"/>
        <end position="50"/>
    </location>
</feature>
<dbReference type="InterPro" id="IPR002501">
    <property type="entry name" value="PsdUridine_synth_N"/>
</dbReference>
<dbReference type="InterPro" id="IPR002478">
    <property type="entry name" value="PUA"/>
</dbReference>
<dbReference type="Gene3D" id="2.30.130.10">
    <property type="entry name" value="PUA domain"/>
    <property type="match status" value="1"/>
</dbReference>
<evidence type="ECO:0000256" key="1">
    <source>
        <dbReference type="ARBA" id="ARBA00008999"/>
    </source>
</evidence>
<comment type="similarity">
    <text evidence="1">Belongs to the pseudouridine synthase TruB family.</text>
</comment>
<keyword evidence="6" id="KW-0687">Ribonucleoprotein</keyword>
<evidence type="ECO:0000313" key="6">
    <source>
        <dbReference type="EMBL" id="KAG1362806.1"/>
    </source>
</evidence>
<dbReference type="InterPro" id="IPR012960">
    <property type="entry name" value="Dyskerin-like"/>
</dbReference>
<accession>A0A8K0IMX0</accession>
<feature type="compositionally biased region" description="Basic and acidic residues" evidence="3">
    <location>
        <begin position="550"/>
        <end position="578"/>
    </location>
</feature>
<dbReference type="InterPro" id="IPR036974">
    <property type="entry name" value="PUA_sf"/>
</dbReference>
<feature type="region of interest" description="Disordered" evidence="3">
    <location>
        <begin position="452"/>
        <end position="640"/>
    </location>
</feature>
<dbReference type="GO" id="GO:0009982">
    <property type="term" value="F:pseudouridine synthase activity"/>
    <property type="evidence" value="ECO:0007669"/>
    <property type="project" value="InterPro"/>
</dbReference>
<dbReference type="SUPFAM" id="SSF88697">
    <property type="entry name" value="PUA domain-like"/>
    <property type="match status" value="1"/>
</dbReference>
<dbReference type="Pfam" id="PF01509">
    <property type="entry name" value="TruB_N"/>
    <property type="match status" value="1"/>
</dbReference>
<dbReference type="NCBIfam" id="NF003280">
    <property type="entry name" value="PRK04270.1"/>
    <property type="match status" value="1"/>
</dbReference>
<feature type="domain" description="Dyskerin-like" evidence="5">
    <location>
        <begin position="69"/>
        <end position="127"/>
    </location>
</feature>
<keyword evidence="7" id="KW-1185">Reference proteome</keyword>
<organism evidence="6 7">
    <name type="scientific">Cocos nucifera</name>
    <name type="common">Coconut palm</name>
    <dbReference type="NCBI Taxonomy" id="13894"/>
    <lineage>
        <taxon>Eukaryota</taxon>
        <taxon>Viridiplantae</taxon>
        <taxon>Streptophyta</taxon>
        <taxon>Embryophyta</taxon>
        <taxon>Tracheophyta</taxon>
        <taxon>Spermatophyta</taxon>
        <taxon>Magnoliopsida</taxon>
        <taxon>Liliopsida</taxon>
        <taxon>Arecaceae</taxon>
        <taxon>Arecoideae</taxon>
        <taxon>Cocoseae</taxon>
        <taxon>Attaleinae</taxon>
        <taxon>Cocos</taxon>
    </lineage>
</organism>
<evidence type="ECO:0000259" key="5">
    <source>
        <dbReference type="SMART" id="SM01136"/>
    </source>
</evidence>
<dbReference type="SMART" id="SM00359">
    <property type="entry name" value="PUA"/>
    <property type="match status" value="1"/>
</dbReference>
<dbReference type="EMBL" id="CM017881">
    <property type="protein sequence ID" value="KAG1362806.1"/>
    <property type="molecule type" value="Genomic_DNA"/>
</dbReference>
<proteinExistence type="inferred from homology"/>
<dbReference type="GO" id="GO:0000495">
    <property type="term" value="P:box H/ACA sno(s)RNA 3'-end processing"/>
    <property type="evidence" value="ECO:0007669"/>
    <property type="project" value="TreeGrafter"/>
</dbReference>
<feature type="domain" description="PUA" evidence="4">
    <location>
        <begin position="318"/>
        <end position="392"/>
    </location>
</feature>
<dbReference type="CDD" id="cd21148">
    <property type="entry name" value="PUA_Cbf5"/>
    <property type="match status" value="1"/>
</dbReference>
<feature type="compositionally biased region" description="Basic and acidic residues" evidence="3">
    <location>
        <begin position="480"/>
        <end position="495"/>
    </location>
</feature>
<name>A0A8K0IMX0_COCNU</name>
<dbReference type="Proteomes" id="UP000797356">
    <property type="component" value="Chromosome 10"/>
</dbReference>
<dbReference type="Gene3D" id="3.30.2350.10">
    <property type="entry name" value="Pseudouridine synthase"/>
    <property type="match status" value="1"/>
</dbReference>
<dbReference type="FunFam" id="3.30.2350.10:FF:000001">
    <property type="entry name" value="H/ACA ribonucleoprotein complex subunit CBF5"/>
    <property type="match status" value="1"/>
</dbReference>
<dbReference type="InterPro" id="IPR004802">
    <property type="entry name" value="tRNA_PsdUridine_synth_B_fam"/>
</dbReference>
<dbReference type="InterPro" id="IPR004521">
    <property type="entry name" value="Uncharacterised_CHP00451"/>
</dbReference>
<dbReference type="Pfam" id="PF16198">
    <property type="entry name" value="TruB_C_2"/>
    <property type="match status" value="1"/>
</dbReference>
<dbReference type="PANTHER" id="PTHR23127:SF0">
    <property type="entry name" value="H_ACA RIBONUCLEOPROTEIN COMPLEX SUBUNIT DKC1"/>
    <property type="match status" value="1"/>
</dbReference>
<dbReference type="GO" id="GO:0031120">
    <property type="term" value="P:snRNA pseudouridine synthesis"/>
    <property type="evidence" value="ECO:0007669"/>
    <property type="project" value="TreeGrafter"/>
</dbReference>
<dbReference type="Pfam" id="PF01472">
    <property type="entry name" value="PUA"/>
    <property type="match status" value="1"/>
</dbReference>
<reference evidence="6" key="1">
    <citation type="journal article" date="2017" name="Gigascience">
        <title>The genome draft of coconut (Cocos nucifera).</title>
        <authorList>
            <person name="Xiao Y."/>
            <person name="Xu P."/>
            <person name="Fan H."/>
            <person name="Baudouin L."/>
            <person name="Xia W."/>
            <person name="Bocs S."/>
            <person name="Xu J."/>
            <person name="Li Q."/>
            <person name="Guo A."/>
            <person name="Zhou L."/>
            <person name="Li J."/>
            <person name="Wu Y."/>
            <person name="Ma Z."/>
            <person name="Armero A."/>
            <person name="Issali A.E."/>
            <person name="Liu N."/>
            <person name="Peng M."/>
            <person name="Yang Y."/>
        </authorList>
    </citation>
    <scope>NUCLEOTIDE SEQUENCE</scope>
    <source>
        <tissue evidence="6">Spear leaf of Hainan Tall coconut</tissue>
    </source>
</reference>